<reference evidence="1 2" key="1">
    <citation type="submission" date="2016-10" db="EMBL/GenBank/DDBJ databases">
        <authorList>
            <person name="de Groot N.N."/>
        </authorList>
    </citation>
    <scope>NUCLEOTIDE SEQUENCE [LARGE SCALE GENOMIC DNA]</scope>
    <source>
        <strain evidence="1 2">Nl18</strain>
    </source>
</reference>
<accession>A0A1H8BDC6</accession>
<evidence type="ECO:0000313" key="2">
    <source>
        <dbReference type="Proteomes" id="UP000183898"/>
    </source>
</evidence>
<sequence length="84" mass="9494">MIQVDPGTHDLEISAIYGNLHHPTFPIIRAPVEAGKVYQIDFQLGRTPNGGTGASYSLRYFGKWEEYENFLSKHLEYELGTPLP</sequence>
<protein>
    <submittedName>
        <fullName evidence="1">Uncharacterized protein</fullName>
    </submittedName>
</protein>
<dbReference type="AlphaFoldDB" id="A0A1H8BDC6"/>
<gene>
    <name evidence="1" type="ORF">SAMN05216404_101213</name>
</gene>
<proteinExistence type="predicted"/>
<evidence type="ECO:0000313" key="1">
    <source>
        <dbReference type="EMBL" id="SEM80823.1"/>
    </source>
</evidence>
<dbReference type="Proteomes" id="UP000183898">
    <property type="component" value="Unassembled WGS sequence"/>
</dbReference>
<name>A0A1H8BDC6_9PROT</name>
<dbReference type="EMBL" id="FOCT01000001">
    <property type="protein sequence ID" value="SEM80823.1"/>
    <property type="molecule type" value="Genomic_DNA"/>
</dbReference>
<organism evidence="1 2">
    <name type="scientific">Nitrosospira multiformis</name>
    <dbReference type="NCBI Taxonomy" id="1231"/>
    <lineage>
        <taxon>Bacteria</taxon>
        <taxon>Pseudomonadati</taxon>
        <taxon>Pseudomonadota</taxon>
        <taxon>Betaproteobacteria</taxon>
        <taxon>Nitrosomonadales</taxon>
        <taxon>Nitrosomonadaceae</taxon>
        <taxon>Nitrosospira</taxon>
    </lineage>
</organism>